<proteinExistence type="predicted"/>
<organism evidence="1 2">
    <name type="scientific">Araneus ventricosus</name>
    <name type="common">Orbweaver spider</name>
    <name type="synonym">Epeira ventricosa</name>
    <dbReference type="NCBI Taxonomy" id="182803"/>
    <lineage>
        <taxon>Eukaryota</taxon>
        <taxon>Metazoa</taxon>
        <taxon>Ecdysozoa</taxon>
        <taxon>Arthropoda</taxon>
        <taxon>Chelicerata</taxon>
        <taxon>Arachnida</taxon>
        <taxon>Araneae</taxon>
        <taxon>Araneomorphae</taxon>
        <taxon>Entelegynae</taxon>
        <taxon>Araneoidea</taxon>
        <taxon>Araneidae</taxon>
        <taxon>Araneus</taxon>
    </lineage>
</organism>
<keyword evidence="2" id="KW-1185">Reference proteome</keyword>
<dbReference type="EMBL" id="BGPR01058449">
    <property type="protein sequence ID" value="GBO34613.1"/>
    <property type="molecule type" value="Genomic_DNA"/>
</dbReference>
<evidence type="ECO:0000313" key="2">
    <source>
        <dbReference type="Proteomes" id="UP000499080"/>
    </source>
</evidence>
<sequence>MPFSWGFRIDELVGIPISQSVYANFHGDFTLTNGLEFQFLSLSMHFSWGFRIDELVGIPISQSVYAIFPWGFRIDECVGIPMSQSVYFNFHGDLTLTNWFGIQC</sequence>
<comment type="caution">
    <text evidence="1">The sequence shown here is derived from an EMBL/GenBank/DDBJ whole genome shotgun (WGS) entry which is preliminary data.</text>
</comment>
<dbReference type="AlphaFoldDB" id="A0A4Y2WAE0"/>
<protein>
    <submittedName>
        <fullName evidence="1">Uncharacterized protein</fullName>
    </submittedName>
</protein>
<evidence type="ECO:0000313" key="1">
    <source>
        <dbReference type="EMBL" id="GBO34613.1"/>
    </source>
</evidence>
<dbReference type="Proteomes" id="UP000499080">
    <property type="component" value="Unassembled WGS sequence"/>
</dbReference>
<name>A0A4Y2WAE0_ARAVE</name>
<reference evidence="1 2" key="1">
    <citation type="journal article" date="2019" name="Sci. Rep.">
        <title>Orb-weaving spider Araneus ventricosus genome elucidates the spidroin gene catalogue.</title>
        <authorList>
            <person name="Kono N."/>
            <person name="Nakamura H."/>
            <person name="Ohtoshi R."/>
            <person name="Moran D.A.P."/>
            <person name="Shinohara A."/>
            <person name="Yoshida Y."/>
            <person name="Fujiwara M."/>
            <person name="Mori M."/>
            <person name="Tomita M."/>
            <person name="Arakawa K."/>
        </authorList>
    </citation>
    <scope>NUCLEOTIDE SEQUENCE [LARGE SCALE GENOMIC DNA]</scope>
</reference>
<gene>
    <name evidence="1" type="ORF">AVEN_135639_1</name>
</gene>
<accession>A0A4Y2WAE0</accession>